<proteinExistence type="predicted"/>
<protein>
    <submittedName>
        <fullName evidence="1">Uncharacterized protein</fullName>
    </submittedName>
</protein>
<evidence type="ECO:0000313" key="1">
    <source>
        <dbReference type="EMBL" id="KAF1764046.1"/>
    </source>
</evidence>
<organism evidence="1 2">
    <name type="scientific">Caenorhabditis remanei</name>
    <name type="common">Caenorhabditis vulgaris</name>
    <dbReference type="NCBI Taxonomy" id="31234"/>
    <lineage>
        <taxon>Eukaryota</taxon>
        <taxon>Metazoa</taxon>
        <taxon>Ecdysozoa</taxon>
        <taxon>Nematoda</taxon>
        <taxon>Chromadorea</taxon>
        <taxon>Rhabditida</taxon>
        <taxon>Rhabditina</taxon>
        <taxon>Rhabditomorpha</taxon>
        <taxon>Rhabditoidea</taxon>
        <taxon>Rhabditidae</taxon>
        <taxon>Peloderinae</taxon>
        <taxon>Caenorhabditis</taxon>
    </lineage>
</organism>
<gene>
    <name evidence="1" type="ORF">GCK72_003992</name>
</gene>
<comment type="caution">
    <text evidence="1">The sequence shown here is derived from an EMBL/GenBank/DDBJ whole genome shotgun (WGS) entry which is preliminary data.</text>
</comment>
<dbReference type="AlphaFoldDB" id="A0A6A5HB19"/>
<dbReference type="GeneID" id="9800261"/>
<dbReference type="RefSeq" id="XP_053588585.1">
    <property type="nucleotide sequence ID" value="XM_053724391.1"/>
</dbReference>
<reference evidence="1 2" key="1">
    <citation type="submission" date="2019-12" db="EMBL/GenBank/DDBJ databases">
        <title>Chromosome-level assembly of the Caenorhabditis remanei genome.</title>
        <authorList>
            <person name="Teterina A.A."/>
            <person name="Willis J.H."/>
            <person name="Phillips P.C."/>
        </authorList>
    </citation>
    <scope>NUCLEOTIDE SEQUENCE [LARGE SCALE GENOMIC DNA]</scope>
    <source>
        <strain evidence="1 2">PX506</strain>
        <tissue evidence="1">Whole organism</tissue>
    </source>
</reference>
<dbReference type="EMBL" id="WUAV01000002">
    <property type="protein sequence ID" value="KAF1764046.1"/>
    <property type="molecule type" value="Genomic_DNA"/>
</dbReference>
<accession>A0A6A5HB19</accession>
<sequence length="183" mass="20358">MKPDVLKQLKKYVYTTKPFNSEDEGFAIVVKKNFIAANRNMAHQVLNKGSKVHLRSVACPRAVTDVTVKAAQEIQNIIMMKPNDEEQFPYYPRESYGDYEGRKVISVGLSENKEIQFEEGVIEEYENGYWYAKLEYGSIGNGVFDENGGFSGIAVNFNESSKVAEIASKNVVLCLTGGPPGVS</sequence>
<dbReference type="KEGG" id="crq:GCK72_003992"/>
<evidence type="ECO:0000313" key="2">
    <source>
        <dbReference type="Proteomes" id="UP000483820"/>
    </source>
</evidence>
<dbReference type="Proteomes" id="UP000483820">
    <property type="component" value="Chromosome II"/>
</dbReference>
<name>A0A6A5HB19_CAERE</name>
<dbReference type="CTD" id="9800261"/>